<dbReference type="GeneID" id="41591548"/>
<evidence type="ECO:0000259" key="1">
    <source>
        <dbReference type="Pfam" id="PF18533"/>
    </source>
</evidence>
<keyword evidence="3" id="KW-1185">Reference proteome</keyword>
<evidence type="ECO:0000313" key="2">
    <source>
        <dbReference type="EMBL" id="ARM77176.1"/>
    </source>
</evidence>
<dbReference type="STRING" id="282676.B6F84_11445"/>
<dbReference type="KEGG" id="aman:B6F84_11445"/>
<dbReference type="AlphaFoldDB" id="A0A1W6K3T4"/>
<dbReference type="Gene3D" id="3.30.160.830">
    <property type="match status" value="1"/>
</dbReference>
<feature type="domain" description="DUF5622" evidence="1">
    <location>
        <begin position="2"/>
        <end position="63"/>
    </location>
</feature>
<sequence>MLKHKKYLYVDSGKYLIKVRKLKNKDENSPDTYIVISKVVRKPRNAEIKKLDDLPIEVKDKIMKSL</sequence>
<dbReference type="OrthoDB" id="39186at2157"/>
<name>A0A1W6K3T4_9CREN</name>
<dbReference type="EMBL" id="CP020477">
    <property type="protein sequence ID" value="ARM77176.1"/>
    <property type="molecule type" value="Genomic_DNA"/>
</dbReference>
<reference evidence="2 3" key="1">
    <citation type="submission" date="2017-03" db="EMBL/GenBank/DDBJ databases">
        <title>Sulfur activation and transportation mechanism of thermophilic Archaea Acidianus manzaensis YN-25.</title>
        <authorList>
            <person name="Ma Y."/>
            <person name="Yang Y."/>
            <person name="Xia J."/>
        </authorList>
    </citation>
    <scope>NUCLEOTIDE SEQUENCE [LARGE SCALE GENOMIC DNA]</scope>
    <source>
        <strain evidence="2 3">YN-25</strain>
    </source>
</reference>
<dbReference type="Pfam" id="PF18533">
    <property type="entry name" value="DUF5622"/>
    <property type="match status" value="1"/>
</dbReference>
<accession>A0A1W6K3T4</accession>
<gene>
    <name evidence="2" type="ORF">B6F84_11445</name>
</gene>
<proteinExistence type="predicted"/>
<evidence type="ECO:0000313" key="3">
    <source>
        <dbReference type="Proteomes" id="UP000193404"/>
    </source>
</evidence>
<dbReference type="RefSeq" id="WP_148692362.1">
    <property type="nucleotide sequence ID" value="NZ_CP020477.1"/>
</dbReference>
<dbReference type="Proteomes" id="UP000193404">
    <property type="component" value="Chromosome"/>
</dbReference>
<protein>
    <recommendedName>
        <fullName evidence="1">DUF5622 domain-containing protein</fullName>
    </recommendedName>
</protein>
<organism evidence="2 3">
    <name type="scientific">Acidianus manzaensis</name>
    <dbReference type="NCBI Taxonomy" id="282676"/>
    <lineage>
        <taxon>Archaea</taxon>
        <taxon>Thermoproteota</taxon>
        <taxon>Thermoprotei</taxon>
        <taxon>Sulfolobales</taxon>
        <taxon>Sulfolobaceae</taxon>
        <taxon>Acidianus</taxon>
    </lineage>
</organism>
<dbReference type="InterPro" id="IPR041043">
    <property type="entry name" value="DUF5622"/>
</dbReference>